<dbReference type="Proteomes" id="UP000176005">
    <property type="component" value="Unassembled WGS sequence"/>
</dbReference>
<evidence type="ECO:0000313" key="2">
    <source>
        <dbReference type="Proteomes" id="UP000176005"/>
    </source>
</evidence>
<sequence>MAGTEATAEEAAGNLYEALLSEARKEANYPFDNDLMAEIEDLTRKSGLVRMGQEALIPSQLVAPLGQALRTLDPVGFTAPRA</sequence>
<dbReference type="AlphaFoldDB" id="A0A1E7LC65"/>
<reference evidence="1 2" key="1">
    <citation type="journal article" date="2016" name="Front. Microbiol.">
        <title>Comparative Genomics Analysis of Streptomyces Species Reveals Their Adaptation to the Marine Environment and Their Diversity at the Genomic Level.</title>
        <authorList>
            <person name="Tian X."/>
            <person name="Zhang Z."/>
            <person name="Yang T."/>
            <person name="Chen M."/>
            <person name="Li J."/>
            <person name="Chen F."/>
            <person name="Yang J."/>
            <person name="Li W."/>
            <person name="Zhang B."/>
            <person name="Zhang Z."/>
            <person name="Wu J."/>
            <person name="Zhang C."/>
            <person name="Long L."/>
            <person name="Xiao J."/>
        </authorList>
    </citation>
    <scope>NUCLEOTIDE SEQUENCE [LARGE SCALE GENOMIC DNA]</scope>
    <source>
        <strain evidence="1 2">SCSIO 10429</strain>
    </source>
</reference>
<proteinExistence type="predicted"/>
<dbReference type="EMBL" id="LJGW01000039">
    <property type="protein sequence ID" value="OEV13797.1"/>
    <property type="molecule type" value="Genomic_DNA"/>
</dbReference>
<dbReference type="RefSeq" id="WP_070014664.1">
    <property type="nucleotide sequence ID" value="NZ_LJGW01000039.1"/>
</dbReference>
<gene>
    <name evidence="1" type="ORF">AN218_01820</name>
</gene>
<protein>
    <submittedName>
        <fullName evidence="1">Uncharacterized protein</fullName>
    </submittedName>
</protein>
<name>A0A1E7LC65_9ACTN</name>
<evidence type="ECO:0000313" key="1">
    <source>
        <dbReference type="EMBL" id="OEV13797.1"/>
    </source>
</evidence>
<comment type="caution">
    <text evidence="1">The sequence shown here is derived from an EMBL/GenBank/DDBJ whole genome shotgun (WGS) entry which is preliminary data.</text>
</comment>
<organism evidence="1 2">
    <name type="scientific">Streptomyces nanshensis</name>
    <dbReference type="NCBI Taxonomy" id="518642"/>
    <lineage>
        <taxon>Bacteria</taxon>
        <taxon>Bacillati</taxon>
        <taxon>Actinomycetota</taxon>
        <taxon>Actinomycetes</taxon>
        <taxon>Kitasatosporales</taxon>
        <taxon>Streptomycetaceae</taxon>
        <taxon>Streptomyces</taxon>
    </lineage>
</organism>
<keyword evidence="2" id="KW-1185">Reference proteome</keyword>
<accession>A0A1E7LC65</accession>